<dbReference type="PANTHER" id="PTHR23028">
    <property type="entry name" value="ACETYLTRANSFERASE"/>
    <property type="match status" value="1"/>
</dbReference>
<proteinExistence type="predicted"/>
<feature type="transmembrane region" description="Helical" evidence="1">
    <location>
        <begin position="149"/>
        <end position="169"/>
    </location>
</feature>
<feature type="transmembrane region" description="Helical" evidence="1">
    <location>
        <begin position="261"/>
        <end position="280"/>
    </location>
</feature>
<feature type="transmembrane region" description="Helical" evidence="1">
    <location>
        <begin position="181"/>
        <end position="200"/>
    </location>
</feature>
<keyword evidence="4" id="KW-1185">Reference proteome</keyword>
<keyword evidence="1" id="KW-0812">Transmembrane</keyword>
<dbReference type="GO" id="GO:0000271">
    <property type="term" value="P:polysaccharide biosynthetic process"/>
    <property type="evidence" value="ECO:0007669"/>
    <property type="project" value="TreeGrafter"/>
</dbReference>
<reference evidence="3 4" key="1">
    <citation type="submission" date="2019-10" db="EMBL/GenBank/DDBJ databases">
        <authorList>
            <person name="Dong K."/>
        </authorList>
    </citation>
    <scope>NUCLEOTIDE SEQUENCE [LARGE SCALE GENOMIC DNA]</scope>
    <source>
        <strain evidence="3 4">DSM 28960</strain>
    </source>
</reference>
<dbReference type="AlphaFoldDB" id="A0A7X1ZB21"/>
<dbReference type="EMBL" id="WITJ01000009">
    <property type="protein sequence ID" value="MQW39795.1"/>
    <property type="molecule type" value="Genomic_DNA"/>
</dbReference>
<feature type="transmembrane region" description="Helical" evidence="1">
    <location>
        <begin position="206"/>
        <end position="230"/>
    </location>
</feature>
<dbReference type="Pfam" id="PF01757">
    <property type="entry name" value="Acyl_transf_3"/>
    <property type="match status" value="1"/>
</dbReference>
<keyword evidence="1" id="KW-1133">Transmembrane helix</keyword>
<keyword evidence="3" id="KW-0012">Acyltransferase</keyword>
<evidence type="ECO:0000313" key="3">
    <source>
        <dbReference type="EMBL" id="MQW39795.1"/>
    </source>
</evidence>
<dbReference type="PANTHER" id="PTHR23028:SF53">
    <property type="entry name" value="ACYL_TRANSF_3 DOMAIN-CONTAINING PROTEIN"/>
    <property type="match status" value="1"/>
</dbReference>
<name>A0A7X1ZB21_9LACT</name>
<sequence length="350" mass="40252">MMEKNNSLNLFRLLFATFVIIIHFGIYNYNYGNLFPKPLVIFIGLAVPMFFVVSGYLITPSALKYNLKGYLARRFGRIYPAYFFALIAVPVIFAPITYLLQHKGSLSGYLAQTPSPLHYFIFGLPLDVLSPRIGTMKDILLPEGWNGSIWTIIFEFGCYLAIFAVIALFRRTRLKEINYKWAILLLWGVVLLLSIIFPTQDKPASFVSYLVTYSFYLAGIWLGGALYYFFQDKFSLTWVNALLSFVVCALAIPLFPHHFGIQLTSPFLTYVLIFLSKKIPSPKWIKENDLSYGVYLYAWPTGVVVSMIFRSSLHLDNILLYFMTTLLVSLIFAWVSWAVIEKRVLTMVRR</sequence>
<feature type="transmembrane region" description="Helical" evidence="1">
    <location>
        <begin position="237"/>
        <end position="255"/>
    </location>
</feature>
<feature type="transmembrane region" description="Helical" evidence="1">
    <location>
        <begin position="79"/>
        <end position="100"/>
    </location>
</feature>
<feature type="transmembrane region" description="Helical" evidence="1">
    <location>
        <begin position="318"/>
        <end position="340"/>
    </location>
</feature>
<dbReference type="Proteomes" id="UP000439550">
    <property type="component" value="Unassembled WGS sequence"/>
</dbReference>
<comment type="caution">
    <text evidence="3">The sequence shown here is derived from an EMBL/GenBank/DDBJ whole genome shotgun (WGS) entry which is preliminary data.</text>
</comment>
<evidence type="ECO:0000256" key="1">
    <source>
        <dbReference type="SAM" id="Phobius"/>
    </source>
</evidence>
<dbReference type="OrthoDB" id="9796461at2"/>
<dbReference type="InterPro" id="IPR002656">
    <property type="entry name" value="Acyl_transf_3_dom"/>
</dbReference>
<organism evidence="3 4">
    <name type="scientific">Lactococcus hircilactis</name>
    <dbReference type="NCBI Taxonomy" id="1494462"/>
    <lineage>
        <taxon>Bacteria</taxon>
        <taxon>Bacillati</taxon>
        <taxon>Bacillota</taxon>
        <taxon>Bacilli</taxon>
        <taxon>Lactobacillales</taxon>
        <taxon>Streptococcaceae</taxon>
        <taxon>Lactococcus</taxon>
    </lineage>
</organism>
<dbReference type="RefSeq" id="WP_153496461.1">
    <property type="nucleotide sequence ID" value="NZ_CAXYUY010000008.1"/>
</dbReference>
<gene>
    <name evidence="3" type="ORF">GHI93_07645</name>
</gene>
<feature type="transmembrane region" description="Helical" evidence="1">
    <location>
        <begin position="292"/>
        <end position="312"/>
    </location>
</feature>
<dbReference type="InterPro" id="IPR050879">
    <property type="entry name" value="Acyltransferase_3"/>
</dbReference>
<feature type="domain" description="Acyltransferase 3" evidence="2">
    <location>
        <begin position="5"/>
        <end position="334"/>
    </location>
</feature>
<keyword evidence="3" id="KW-0808">Transferase</keyword>
<dbReference type="GO" id="GO:0016020">
    <property type="term" value="C:membrane"/>
    <property type="evidence" value="ECO:0007669"/>
    <property type="project" value="TreeGrafter"/>
</dbReference>
<feature type="transmembrane region" description="Helical" evidence="1">
    <location>
        <begin position="39"/>
        <end position="58"/>
    </location>
</feature>
<evidence type="ECO:0000259" key="2">
    <source>
        <dbReference type="Pfam" id="PF01757"/>
    </source>
</evidence>
<keyword evidence="1" id="KW-0472">Membrane</keyword>
<protein>
    <submittedName>
        <fullName evidence="3">Acyltransferase family protein</fullName>
    </submittedName>
</protein>
<accession>A0A7X1ZB21</accession>
<dbReference type="GO" id="GO:0016747">
    <property type="term" value="F:acyltransferase activity, transferring groups other than amino-acyl groups"/>
    <property type="evidence" value="ECO:0007669"/>
    <property type="project" value="InterPro"/>
</dbReference>
<evidence type="ECO:0000313" key="4">
    <source>
        <dbReference type="Proteomes" id="UP000439550"/>
    </source>
</evidence>
<feature type="transmembrane region" description="Helical" evidence="1">
    <location>
        <begin position="9"/>
        <end position="27"/>
    </location>
</feature>